<dbReference type="Pfam" id="PF00817">
    <property type="entry name" value="IMS"/>
    <property type="match status" value="1"/>
</dbReference>
<gene>
    <name evidence="3" type="ORF">EC580_14325</name>
</gene>
<organism evidence="3">
    <name type="scientific">Acidithiobacillus sulfuriphilus</name>
    <dbReference type="NCBI Taxonomy" id="1867749"/>
    <lineage>
        <taxon>Bacteria</taxon>
        <taxon>Pseudomonadati</taxon>
        <taxon>Pseudomonadota</taxon>
        <taxon>Acidithiobacillia</taxon>
        <taxon>Acidithiobacillales</taxon>
        <taxon>Acidithiobacillaceae</taxon>
        <taxon>Acidithiobacillus</taxon>
    </lineage>
</organism>
<comment type="caution">
    <text evidence="3">The sequence shown here is derived from an EMBL/GenBank/DDBJ whole genome shotgun (WGS) entry which is preliminary data.</text>
</comment>
<evidence type="ECO:0000313" key="3">
    <source>
        <dbReference type="EMBL" id="RNF57797.1"/>
    </source>
</evidence>
<dbReference type="InterPro" id="IPR001126">
    <property type="entry name" value="UmuC"/>
</dbReference>
<dbReference type="PANTHER" id="PTHR35369:SF2">
    <property type="entry name" value="BLR3025 PROTEIN"/>
    <property type="match status" value="1"/>
</dbReference>
<evidence type="ECO:0000256" key="1">
    <source>
        <dbReference type="ARBA" id="ARBA00022763"/>
    </source>
</evidence>
<keyword evidence="1" id="KW-0227">DNA damage</keyword>
<dbReference type="PANTHER" id="PTHR35369">
    <property type="entry name" value="BLR3025 PROTEIN-RELATED"/>
    <property type="match status" value="1"/>
</dbReference>
<evidence type="ECO:0000259" key="2">
    <source>
        <dbReference type="Pfam" id="PF00817"/>
    </source>
</evidence>
<accession>A0A3M8QNJ0</accession>
<dbReference type="CDD" id="cd03468">
    <property type="entry name" value="PolY_like"/>
    <property type="match status" value="1"/>
</dbReference>
<dbReference type="AlphaFoldDB" id="A0A3M8QNJ0"/>
<dbReference type="GO" id="GO:0006281">
    <property type="term" value="P:DNA repair"/>
    <property type="evidence" value="ECO:0007669"/>
    <property type="project" value="InterPro"/>
</dbReference>
<reference evidence="3" key="1">
    <citation type="submission" date="2018-10" db="EMBL/GenBank/DDBJ databases">
        <title>Acidithiobacillus sulfuriphilus sp. nov.: an extremely acidophilic sulfur-oxidizing chemolithotroph isolated from a neutral pH environment.</title>
        <authorList>
            <person name="Falagan C."/>
            <person name="Moya-Beltran A."/>
            <person name="Quatrini R."/>
            <person name="Johnson D.B."/>
        </authorList>
    </citation>
    <scope>NUCLEOTIDE SEQUENCE [LARGE SCALE GENOMIC DNA]</scope>
    <source>
        <strain evidence="3">CJ-2</strain>
    </source>
</reference>
<dbReference type="SUPFAM" id="SSF56672">
    <property type="entry name" value="DNA/RNA polymerases"/>
    <property type="match status" value="1"/>
</dbReference>
<proteinExistence type="predicted"/>
<dbReference type="InterPro" id="IPR050356">
    <property type="entry name" value="SulA_CellDiv_inhibitor"/>
</dbReference>
<protein>
    <submittedName>
        <fullName evidence="3">DNA polymerase Y family protein</fullName>
    </submittedName>
</protein>
<dbReference type="InterPro" id="IPR043502">
    <property type="entry name" value="DNA/RNA_pol_sf"/>
</dbReference>
<dbReference type="EMBL" id="RIZI01000195">
    <property type="protein sequence ID" value="RNF57797.1"/>
    <property type="molecule type" value="Genomic_DNA"/>
</dbReference>
<feature type="domain" description="UmuC" evidence="2">
    <location>
        <begin position="41"/>
        <end position="169"/>
    </location>
</feature>
<name>A0A3M8QNJ0_9PROT</name>
<sequence length="488" mass="53607">MGCFAAIFGPSTAASRCIDMLWLALHFPSLGVDLLDRLLPEPVPVALVDSAGSRQRVMQMNALAHEAGIRPGMGTAAALALLPTLRLCARDRAGEMAHLRRWAALAYAYGPQVVLLPECFPALALELEGSAHLFAGVEGVARRLRRLFQDLGVAVQVGIAPTPLGAALLAQRQDHGCCITLEQWQRDCLDLPIALLPLPEATRRDLAALGLSQVKALWVIPRKQLSRRFGPSLGQLLDRLAGITPDPRPSLAFAPKVAMTVQLPAEAESWPGLRFALRRVLQDLCEQLRVRAQAAQAWRLQLILPEGQMTFSLSLRRPSRDAEALLALWQSHLEGKPSTAPIRALRLAAVDLTAYDGQQQGWWEEGQEEALWSFVERLRARLGDGTVAGVAPVAEHRPERAWRRVAPGEVSAGGGNARRPLWLLPAPLPLPASLPAPPPDQLERIEGGWWDGRDVARDYFVLRRPDGSRCWVYRDLRSGGYFLHGYFA</sequence>